<evidence type="ECO:0000256" key="1">
    <source>
        <dbReference type="SAM" id="Phobius"/>
    </source>
</evidence>
<evidence type="ECO:0000313" key="3">
    <source>
        <dbReference type="Proteomes" id="UP000306317"/>
    </source>
</evidence>
<reference evidence="2 3" key="1">
    <citation type="submission" date="2017-02" db="EMBL/GenBank/DDBJ databases">
        <title>Whole genome sequencing of Rhodanobacter lindaniclasticus DSM 17932.</title>
        <authorList>
            <person name="Kumar S."/>
            <person name="Patil P."/>
            <person name="Patil P.B."/>
        </authorList>
    </citation>
    <scope>NUCLEOTIDE SEQUENCE [LARGE SCALE GENOMIC DNA]</scope>
    <source>
        <strain evidence="2 3">DSM 17932</strain>
    </source>
</reference>
<dbReference type="OrthoDB" id="6053542at2"/>
<gene>
    <name evidence="2" type="ORF">B1991_12930</name>
</gene>
<protein>
    <recommendedName>
        <fullName evidence="4">Phage coat protein</fullName>
    </recommendedName>
</protein>
<proteinExistence type="predicted"/>
<sequence length="81" mass="8368">MAQCVILNADGTLSPTGQAVSECTGYVLVSGSEYGLIQAVNTAFSAPSPAQAQGWFIGAWGAVMVFYIASRCVGAVISMFK</sequence>
<dbReference type="AlphaFoldDB" id="A0A4S3KDJ4"/>
<accession>A0A4S3KDJ4</accession>
<comment type="caution">
    <text evidence="2">The sequence shown here is derived from an EMBL/GenBank/DDBJ whole genome shotgun (WGS) entry which is preliminary data.</text>
</comment>
<dbReference type="Proteomes" id="UP000306317">
    <property type="component" value="Unassembled WGS sequence"/>
</dbReference>
<dbReference type="EMBL" id="MWIO01000034">
    <property type="protein sequence ID" value="THD06469.1"/>
    <property type="molecule type" value="Genomic_DNA"/>
</dbReference>
<keyword evidence="1" id="KW-1133">Transmembrane helix</keyword>
<keyword evidence="1" id="KW-0472">Membrane</keyword>
<name>A0A4S3KDJ4_9GAMM</name>
<feature type="transmembrane region" description="Helical" evidence="1">
    <location>
        <begin position="55"/>
        <end position="80"/>
    </location>
</feature>
<dbReference type="RefSeq" id="WP_136259101.1">
    <property type="nucleotide sequence ID" value="NZ_MWIO01000034.1"/>
</dbReference>
<evidence type="ECO:0008006" key="4">
    <source>
        <dbReference type="Google" id="ProtNLM"/>
    </source>
</evidence>
<keyword evidence="3" id="KW-1185">Reference proteome</keyword>
<organism evidence="2 3">
    <name type="scientific">Rhodanobacter lindaniclasticus</name>
    <dbReference type="NCBI Taxonomy" id="75310"/>
    <lineage>
        <taxon>Bacteria</taxon>
        <taxon>Pseudomonadati</taxon>
        <taxon>Pseudomonadota</taxon>
        <taxon>Gammaproteobacteria</taxon>
        <taxon>Lysobacterales</taxon>
        <taxon>Rhodanobacteraceae</taxon>
        <taxon>Rhodanobacter</taxon>
    </lineage>
</organism>
<evidence type="ECO:0000313" key="2">
    <source>
        <dbReference type="EMBL" id="THD06469.1"/>
    </source>
</evidence>
<keyword evidence="1" id="KW-0812">Transmembrane</keyword>